<organism evidence="1 2">
    <name type="scientific">Mycobacterium phage Weiss13</name>
    <dbReference type="NCBI Taxonomy" id="1784843"/>
    <lineage>
        <taxon>Viruses</taxon>
        <taxon>Duplodnaviria</taxon>
        <taxon>Heunggongvirae</taxon>
        <taxon>Uroviricota</taxon>
        <taxon>Caudoviricetes</taxon>
        <taxon>Papyrusvirus</taxon>
        <taxon>Papyrusvirus send513</taxon>
    </lineage>
</organism>
<sequence>MTCFLLTVGSGLLGIVAGSWVTWRVNERLFNRLQARRATLELIRELENRRVATESDREHLVRARAGAPARVNDGMTTKPGTLARYLRDTAAANKFDPKRG</sequence>
<accession>A0A120HUK0</accession>
<gene>
    <name evidence="1" type="ORF">SEA_WEISS13_67</name>
</gene>
<protein>
    <submittedName>
        <fullName evidence="1">Uncharacterized protein</fullName>
    </submittedName>
</protein>
<dbReference type="EMBL" id="KT591076">
    <property type="protein sequence ID" value="AMB17281.1"/>
    <property type="molecule type" value="Genomic_DNA"/>
</dbReference>
<name>A0A120HUK0_9CAUD</name>
<evidence type="ECO:0000313" key="1">
    <source>
        <dbReference type="EMBL" id="AMB17281.1"/>
    </source>
</evidence>
<evidence type="ECO:0000313" key="2">
    <source>
        <dbReference type="Proteomes" id="UP000224265"/>
    </source>
</evidence>
<dbReference type="Proteomes" id="UP000224265">
    <property type="component" value="Segment"/>
</dbReference>
<reference evidence="1 2" key="1">
    <citation type="submission" date="2015-08" db="EMBL/GenBank/DDBJ databases">
        <authorList>
            <person name="Adams C.A."/>
            <person name="Ardeshna N.S."/>
            <person name="Badithe A.V."/>
            <person name="Badrani J.H."/>
            <person name="Birkholz E.A."/>
            <person name="Butler M."/>
            <person name="Chu A."/>
            <person name="Farmer C.N."/>
            <person name="Frischer G.M."/>
            <person name="Hsieh L.Y."/>
            <person name="Jackson K.B."/>
            <person name="Kagy D.N."/>
            <person name="Kendall J.C."/>
            <person name="Lin C.Y."/>
            <person name="Morgan M.N."/>
            <person name="Nachnani R."/>
            <person name="Nadeau S.M."/>
            <person name="Parikh M."/>
            <person name="Perez M.V."/>
            <person name="Peters C.E."/>
            <person name="Pogliano J."/>
            <person name="Popescu N.I."/>
            <person name="Shiao R."/>
            <person name="Song C.L."/>
            <person name="Ting J.M."/>
            <person name="Udani D.R."/>
            <person name="Waller L.B."/>
            <person name="Wang A.Y."/>
            <person name="Wu C.E."/>
            <person name="Yang A.B."/>
            <person name="Yao J."/>
            <person name="Zhang B.H."/>
            <person name="Anders K.R."/>
            <person name="Bradley K.W."/>
            <person name="Asai D.J."/>
            <person name="Bowman C.A."/>
            <person name="Russell D.A."/>
            <person name="Pope W.H."/>
            <person name="Jacobs-Sera D."/>
            <person name="Hendrix R.W."/>
            <person name="Hatfull G.F."/>
        </authorList>
    </citation>
    <scope>NUCLEOTIDE SEQUENCE [LARGE SCALE GENOMIC DNA]</scope>
</reference>
<proteinExistence type="predicted"/>